<keyword evidence="2" id="KW-1185">Reference proteome</keyword>
<reference evidence="1 2" key="1">
    <citation type="submission" date="2020-04" db="EMBL/GenBank/DDBJ databases">
        <title>Hymenobacter polaris sp. nov., isolated from Arctic soil.</title>
        <authorList>
            <person name="Dahal R.H."/>
        </authorList>
    </citation>
    <scope>NUCLEOTIDE SEQUENCE [LARGE SCALE GENOMIC DNA]</scope>
    <source>
        <strain evidence="1 2">RP-2-7</strain>
    </source>
</reference>
<dbReference type="RefSeq" id="WP_169533297.1">
    <property type="nucleotide sequence ID" value="NZ_JABBGH010000003.1"/>
</dbReference>
<comment type="caution">
    <text evidence="1">The sequence shown here is derived from an EMBL/GenBank/DDBJ whole genome shotgun (WGS) entry which is preliminary data.</text>
</comment>
<evidence type="ECO:0008006" key="3">
    <source>
        <dbReference type="Google" id="ProtNLM"/>
    </source>
</evidence>
<organism evidence="1 2">
    <name type="scientific">Hymenobacter polaris</name>
    <dbReference type="NCBI Taxonomy" id="2682546"/>
    <lineage>
        <taxon>Bacteria</taxon>
        <taxon>Pseudomonadati</taxon>
        <taxon>Bacteroidota</taxon>
        <taxon>Cytophagia</taxon>
        <taxon>Cytophagales</taxon>
        <taxon>Hymenobacteraceae</taxon>
        <taxon>Hymenobacter</taxon>
    </lineage>
</organism>
<sequence>MLTAPATPLPAYDQAQVDKRFLVELDRLLQAGAFTSYREWGLTLGVNPNYVAAIAAGRYHCNLKLLYDTVRHFPGCDFNYVVFGSAIYARPEPKEAPKRALGRRTKAPIST</sequence>
<proteinExistence type="predicted"/>
<protein>
    <recommendedName>
        <fullName evidence="3">XRE family transcriptional regulator</fullName>
    </recommendedName>
</protein>
<evidence type="ECO:0000313" key="2">
    <source>
        <dbReference type="Proteomes" id="UP000559626"/>
    </source>
</evidence>
<dbReference type="Proteomes" id="UP000559626">
    <property type="component" value="Unassembled WGS sequence"/>
</dbReference>
<dbReference type="EMBL" id="JABBGH010000003">
    <property type="protein sequence ID" value="NML67644.1"/>
    <property type="molecule type" value="Genomic_DNA"/>
</dbReference>
<gene>
    <name evidence="1" type="ORF">HHL22_20780</name>
</gene>
<dbReference type="AlphaFoldDB" id="A0A7Y0AI09"/>
<name>A0A7Y0AI09_9BACT</name>
<accession>A0A7Y0AI09</accession>
<evidence type="ECO:0000313" key="1">
    <source>
        <dbReference type="EMBL" id="NML67644.1"/>
    </source>
</evidence>